<gene>
    <name evidence="3" type="ORF">HINF_LOCUS15635</name>
    <name evidence="2" type="ORF">HINF_LOCUS185</name>
</gene>
<keyword evidence="4" id="KW-1185">Reference proteome</keyword>
<dbReference type="AlphaFoldDB" id="A0AA86N4G9"/>
<protein>
    <submittedName>
        <fullName evidence="3">Hypothetical_protein</fullName>
    </submittedName>
</protein>
<dbReference type="EMBL" id="CATOUU010000003">
    <property type="protein sequence ID" value="CAI9912540.1"/>
    <property type="molecule type" value="Genomic_DNA"/>
</dbReference>
<feature type="region of interest" description="Disordered" evidence="1">
    <location>
        <begin position="154"/>
        <end position="177"/>
    </location>
</feature>
<proteinExistence type="predicted"/>
<comment type="caution">
    <text evidence="2">The sequence shown here is derived from an EMBL/GenBank/DDBJ whole genome shotgun (WGS) entry which is preliminary data.</text>
</comment>
<feature type="compositionally biased region" description="Basic and acidic residues" evidence="1">
    <location>
        <begin position="154"/>
        <end position="170"/>
    </location>
</feature>
<evidence type="ECO:0000313" key="4">
    <source>
        <dbReference type="Proteomes" id="UP001642409"/>
    </source>
</evidence>
<sequence length="193" mass="22359">MTTRIPPPLTKATYFNYGAHPTASTAVRTQKISNYIPNTVKASPQPLIMKSMPQSITKQSYQSRVFSSETQTANISSTFVKPPEPITNKCSDTFKIDKQMTMSIRFTNNTFTRQPDELCFDRGAIGTEERMQKSLTKTFKANQKRAHEENIQNRIRENDEKRDTVHKEKLQSIQTQRGRYEKALLEEEKERMF</sequence>
<dbReference type="Proteomes" id="UP001642409">
    <property type="component" value="Unassembled WGS sequence"/>
</dbReference>
<reference evidence="3 4" key="2">
    <citation type="submission" date="2024-07" db="EMBL/GenBank/DDBJ databases">
        <authorList>
            <person name="Akdeniz Z."/>
        </authorList>
    </citation>
    <scope>NUCLEOTIDE SEQUENCE [LARGE SCALE GENOMIC DNA]</scope>
</reference>
<reference evidence="2" key="1">
    <citation type="submission" date="2023-06" db="EMBL/GenBank/DDBJ databases">
        <authorList>
            <person name="Kurt Z."/>
        </authorList>
    </citation>
    <scope>NUCLEOTIDE SEQUENCE</scope>
</reference>
<name>A0AA86N4G9_9EUKA</name>
<evidence type="ECO:0000313" key="2">
    <source>
        <dbReference type="EMBL" id="CAI9912540.1"/>
    </source>
</evidence>
<organism evidence="2">
    <name type="scientific">Hexamita inflata</name>
    <dbReference type="NCBI Taxonomy" id="28002"/>
    <lineage>
        <taxon>Eukaryota</taxon>
        <taxon>Metamonada</taxon>
        <taxon>Diplomonadida</taxon>
        <taxon>Hexamitidae</taxon>
        <taxon>Hexamitinae</taxon>
        <taxon>Hexamita</taxon>
    </lineage>
</organism>
<dbReference type="EMBL" id="CAXDID020000038">
    <property type="protein sequence ID" value="CAL5998241.1"/>
    <property type="molecule type" value="Genomic_DNA"/>
</dbReference>
<accession>A0AA86N4G9</accession>
<evidence type="ECO:0000313" key="3">
    <source>
        <dbReference type="EMBL" id="CAL5998241.1"/>
    </source>
</evidence>
<evidence type="ECO:0000256" key="1">
    <source>
        <dbReference type="SAM" id="MobiDB-lite"/>
    </source>
</evidence>